<name>A0A6G9YAD8_9NOCA</name>
<protein>
    <submittedName>
        <fullName evidence="1">Uncharacterized protein</fullName>
    </submittedName>
</protein>
<proteinExistence type="predicted"/>
<dbReference type="Proteomes" id="UP000503540">
    <property type="component" value="Chromosome"/>
</dbReference>
<evidence type="ECO:0000313" key="2">
    <source>
        <dbReference type="Proteomes" id="UP000503540"/>
    </source>
</evidence>
<keyword evidence="2" id="KW-1185">Reference proteome</keyword>
<sequence>MLLLKVALPEADPVANWALPEALPEDEPVPAFAIGATAIRHATAIAVPATDLLNFMKP</sequence>
<accession>A0A6G9YAD8</accession>
<dbReference type="EMBL" id="CP046172">
    <property type="protein sequence ID" value="QIS10128.1"/>
    <property type="molecule type" value="Genomic_DNA"/>
</dbReference>
<reference evidence="1 2" key="1">
    <citation type="journal article" date="2019" name="ACS Chem. Biol.">
        <title>Identification and Mobilization of a Cryptic Antibiotic Biosynthesis Gene Locus from a Human-Pathogenic Nocardia Isolate.</title>
        <authorList>
            <person name="Herisse M."/>
            <person name="Ishida K."/>
            <person name="Porter J.L."/>
            <person name="Howden B."/>
            <person name="Hertweck C."/>
            <person name="Stinear T.P."/>
            <person name="Pidot S.J."/>
        </authorList>
    </citation>
    <scope>NUCLEOTIDE SEQUENCE [LARGE SCALE GENOMIC DNA]</scope>
    <source>
        <strain evidence="1 2">AUSMDU00012717</strain>
    </source>
</reference>
<organism evidence="1 2">
    <name type="scientific">Nocardia arthritidis</name>
    <dbReference type="NCBI Taxonomy" id="228602"/>
    <lineage>
        <taxon>Bacteria</taxon>
        <taxon>Bacillati</taxon>
        <taxon>Actinomycetota</taxon>
        <taxon>Actinomycetes</taxon>
        <taxon>Mycobacteriales</taxon>
        <taxon>Nocardiaceae</taxon>
        <taxon>Nocardia</taxon>
    </lineage>
</organism>
<dbReference type="AlphaFoldDB" id="A0A6G9YAD8"/>
<dbReference type="RefSeq" id="WP_167473148.1">
    <property type="nucleotide sequence ID" value="NZ_CP046172.1"/>
</dbReference>
<evidence type="ECO:0000313" key="1">
    <source>
        <dbReference type="EMBL" id="QIS10128.1"/>
    </source>
</evidence>
<dbReference type="KEGG" id="nah:F5544_11170"/>
<gene>
    <name evidence="1" type="ORF">F5544_11170</name>
</gene>